<keyword evidence="5 11" id="KW-0547">Nucleotide-binding</keyword>
<dbReference type="InterPro" id="IPR049437">
    <property type="entry name" value="tRNA-synt_1c_C2"/>
</dbReference>
<evidence type="ECO:0000256" key="3">
    <source>
        <dbReference type="ARBA" id="ARBA00022490"/>
    </source>
</evidence>
<dbReference type="GO" id="GO:0005524">
    <property type="term" value="F:ATP binding"/>
    <property type="evidence" value="ECO:0007669"/>
    <property type="project" value="UniProtKB-KW"/>
</dbReference>
<protein>
    <recommendedName>
        <fullName evidence="2 10">Glutamine--tRNA ligase</fullName>
        <ecNumber evidence="2 10">6.1.1.18</ecNumber>
    </recommendedName>
</protein>
<keyword evidence="3" id="KW-0963">Cytoplasm</keyword>
<dbReference type="InterPro" id="IPR004514">
    <property type="entry name" value="Gln-tRNA-synth"/>
</dbReference>
<dbReference type="Pfam" id="PF03950">
    <property type="entry name" value="tRNA-synt_1c_C"/>
    <property type="match status" value="1"/>
</dbReference>
<dbReference type="InterPro" id="IPR020056">
    <property type="entry name" value="Rbsml_bL25/Gln-tRNA_synth_N"/>
</dbReference>
<evidence type="ECO:0000256" key="5">
    <source>
        <dbReference type="ARBA" id="ARBA00022741"/>
    </source>
</evidence>
<dbReference type="SUPFAM" id="SSF50715">
    <property type="entry name" value="Ribosomal protein L25-like"/>
    <property type="match status" value="1"/>
</dbReference>
<keyword evidence="8 11" id="KW-0030">Aminoacyl-tRNA synthetase</keyword>
<dbReference type="EC" id="6.1.1.18" evidence="2 10"/>
<evidence type="ECO:0000259" key="14">
    <source>
        <dbReference type="Pfam" id="PF20974"/>
    </source>
</evidence>
<evidence type="ECO:0000256" key="8">
    <source>
        <dbReference type="ARBA" id="ARBA00023146"/>
    </source>
</evidence>
<proteinExistence type="inferred from homology"/>
<dbReference type="Pfam" id="PF00749">
    <property type="entry name" value="tRNA-synt_1c"/>
    <property type="match status" value="1"/>
</dbReference>
<dbReference type="PRINTS" id="PR00987">
    <property type="entry name" value="TRNASYNTHGLU"/>
</dbReference>
<accession>A0A6S6RR06</accession>
<evidence type="ECO:0000259" key="12">
    <source>
        <dbReference type="Pfam" id="PF00749"/>
    </source>
</evidence>
<evidence type="ECO:0000256" key="10">
    <source>
        <dbReference type="NCBIfam" id="TIGR00440"/>
    </source>
</evidence>
<dbReference type="InterPro" id="IPR020058">
    <property type="entry name" value="Glu/Gln-tRNA-synth_Ib_cat-dom"/>
</dbReference>
<dbReference type="Pfam" id="PF20974">
    <property type="entry name" value="tRNA-synt_1c_C2"/>
    <property type="match status" value="1"/>
</dbReference>
<gene>
    <name evidence="15" type="primary">glnS</name>
    <name evidence="15" type="ORF">SISI_0165</name>
</gene>
<keyword evidence="7 11" id="KW-0648">Protein biosynthesis</keyword>
<feature type="domain" description="Glutamyl/glutaminyl-tRNA synthetase class Ib anti-codon binding" evidence="13">
    <location>
        <begin position="340"/>
        <end position="433"/>
    </location>
</feature>
<evidence type="ECO:0000259" key="13">
    <source>
        <dbReference type="Pfam" id="PF03950"/>
    </source>
</evidence>
<evidence type="ECO:0000256" key="4">
    <source>
        <dbReference type="ARBA" id="ARBA00022598"/>
    </source>
</evidence>
<dbReference type="InterPro" id="IPR050132">
    <property type="entry name" value="Gln/Glu-tRNA_Ligase"/>
</dbReference>
<evidence type="ECO:0000256" key="11">
    <source>
        <dbReference type="RuleBase" id="RU363037"/>
    </source>
</evidence>
<keyword evidence="6 11" id="KW-0067">ATP-binding</keyword>
<dbReference type="GO" id="GO:0006425">
    <property type="term" value="P:glutaminyl-tRNA aminoacylation"/>
    <property type="evidence" value="ECO:0007669"/>
    <property type="project" value="UniProtKB-UniRule"/>
</dbReference>
<evidence type="ECO:0000256" key="7">
    <source>
        <dbReference type="ARBA" id="ARBA00022917"/>
    </source>
</evidence>
<evidence type="ECO:0000256" key="9">
    <source>
        <dbReference type="ARBA" id="ARBA00048270"/>
    </source>
</evidence>
<evidence type="ECO:0000256" key="6">
    <source>
        <dbReference type="ARBA" id="ARBA00022840"/>
    </source>
</evidence>
<dbReference type="RefSeq" id="WP_183042957.1">
    <property type="nucleotide sequence ID" value="NZ_CACTJB010000002.1"/>
</dbReference>
<name>A0A6S6RR06_9GAMM</name>
<dbReference type="AlphaFoldDB" id="A0A6S6RR06"/>
<keyword evidence="4 11" id="KW-0436">Ligase</keyword>
<dbReference type="EMBL" id="CACTJB010000002">
    <property type="protein sequence ID" value="CAA3707075.1"/>
    <property type="molecule type" value="Genomic_DNA"/>
</dbReference>
<dbReference type="PANTHER" id="PTHR43097:SF5">
    <property type="entry name" value="GLUTAMATE--TRNA LIGASE"/>
    <property type="match status" value="1"/>
</dbReference>
<reference evidence="15 16" key="1">
    <citation type="submission" date="2019-12" db="EMBL/GenBank/DDBJ databases">
        <authorList>
            <person name="Santos-Garcia D."/>
            <person name="Santos-Garcia D."/>
            <person name="Santos-Garcia D."/>
        </authorList>
    </citation>
    <scope>NUCLEOTIDE SEQUENCE [LARGE SCALE GENOMIC DNA]</scope>
    <source>
        <strain evidence="15">SiSi</strain>
    </source>
</reference>
<dbReference type="Proteomes" id="UP000560980">
    <property type="component" value="Unassembled WGS sequence"/>
</dbReference>
<dbReference type="Gene3D" id="2.40.240.10">
    <property type="entry name" value="Ribosomal Protein L25, Chain P"/>
    <property type="match status" value="2"/>
</dbReference>
<dbReference type="InterPro" id="IPR011035">
    <property type="entry name" value="Ribosomal_bL25/Gln-tRNA_synth"/>
</dbReference>
<dbReference type="InterPro" id="IPR020059">
    <property type="entry name" value="Glu/Gln-tRNA-synth_Ib_codon-bd"/>
</dbReference>
<dbReference type="InterPro" id="IPR000924">
    <property type="entry name" value="Glu/Gln-tRNA-synth"/>
</dbReference>
<dbReference type="Gene3D" id="3.40.50.620">
    <property type="entry name" value="HUPs"/>
    <property type="match status" value="1"/>
</dbReference>
<evidence type="ECO:0000313" key="16">
    <source>
        <dbReference type="Proteomes" id="UP000560980"/>
    </source>
</evidence>
<dbReference type="NCBIfam" id="TIGR00440">
    <property type="entry name" value="glnS"/>
    <property type="match status" value="1"/>
</dbReference>
<feature type="domain" description="tRNA synthetases class I (E and Q) anti-codon binding" evidence="14">
    <location>
        <begin position="453"/>
        <end position="518"/>
    </location>
</feature>
<dbReference type="GO" id="GO:0005829">
    <property type="term" value="C:cytosol"/>
    <property type="evidence" value="ECO:0007669"/>
    <property type="project" value="TreeGrafter"/>
</dbReference>
<evidence type="ECO:0000256" key="1">
    <source>
        <dbReference type="ARBA" id="ARBA00005594"/>
    </source>
</evidence>
<organism evidence="15 16">
    <name type="scientific">Candidatus Portiera aleyrodidarum</name>
    <name type="common">primary endosymbiont of Bemisia tabaci</name>
    <dbReference type="NCBI Taxonomy" id="91844"/>
    <lineage>
        <taxon>Bacteria</taxon>
        <taxon>Pseudomonadati</taxon>
        <taxon>Pseudomonadota</taxon>
        <taxon>Gammaproteobacteria</taxon>
        <taxon>Candidatus Johnevansiales</taxon>
        <taxon>Candidatus Johnevansiaceae</taxon>
        <taxon>Candidatus Portiera</taxon>
    </lineage>
</organism>
<comment type="similarity">
    <text evidence="1 11">Belongs to the class-I aminoacyl-tRNA synthetase family.</text>
</comment>
<dbReference type="PANTHER" id="PTHR43097">
    <property type="entry name" value="GLUTAMINE-TRNA LIGASE"/>
    <property type="match status" value="1"/>
</dbReference>
<sequence>MIKKNIIDYISKEIINRSAFNKKKIRTRFSPEPNGCLHIGHAKAIWVNYNIAKFLHGKCYLRLDDTNPIKENKIYITSILEDIHWLGYEFKTIYYASNYFTKLYEWALFLIKQGKAYVDDLSLTEIKKYRGDFKSFGYNSPYRMRSIKDNIFLFKKMYKGFVKEGNKVLRAKIDMKSKNIILRDPIMYRIINIYHYRTGNKWKIYPSYDFTHGQSDILERITHSMCTLEFENNRHLYYWFIKNIFNTKSHYPKQIEFSRMNIKYSLTSKRKIKGLIDNKIIFGWDDPRLSTVSGMRRRGYTSTSLNKLCKLTGITRSNNLIDINMQYYVIRSDLENKVIRVMCVSNPIKLVLTNLIVDYEEVIHVKNHPFIEMGTRSLFFNREIWIDLNDFNSSQNKKFFRLSLGAKVRLRHSYIIKCNKIIYLNNKKIKEIQGIVYLNTKNKNIEGKKIKGVIHWVSVKHGVKIEIRHYKNLLKNNRKNILIKNSLKLNKSIGEPILSKIKPETKIQFERVGYFCADRYDFNKNNLVFNKIISLKS</sequence>
<comment type="caution">
    <text evidence="15">The sequence shown here is derived from an EMBL/GenBank/DDBJ whole genome shotgun (WGS) entry which is preliminary data.</text>
</comment>
<feature type="domain" description="Glutamyl/glutaminyl-tRNA synthetase class Ib catalytic" evidence="12">
    <location>
        <begin position="24"/>
        <end position="327"/>
    </location>
</feature>
<dbReference type="InterPro" id="IPR014729">
    <property type="entry name" value="Rossmann-like_a/b/a_fold"/>
</dbReference>
<comment type="catalytic activity">
    <reaction evidence="9">
        <text>tRNA(Gln) + L-glutamine + ATP = L-glutaminyl-tRNA(Gln) + AMP + diphosphate</text>
        <dbReference type="Rhea" id="RHEA:20121"/>
        <dbReference type="Rhea" id="RHEA-COMP:9662"/>
        <dbReference type="Rhea" id="RHEA-COMP:9681"/>
        <dbReference type="ChEBI" id="CHEBI:30616"/>
        <dbReference type="ChEBI" id="CHEBI:33019"/>
        <dbReference type="ChEBI" id="CHEBI:58359"/>
        <dbReference type="ChEBI" id="CHEBI:78442"/>
        <dbReference type="ChEBI" id="CHEBI:78521"/>
        <dbReference type="ChEBI" id="CHEBI:456215"/>
        <dbReference type="EC" id="6.1.1.18"/>
    </reaction>
</comment>
<evidence type="ECO:0000313" key="15">
    <source>
        <dbReference type="EMBL" id="CAA3707075.1"/>
    </source>
</evidence>
<dbReference type="GO" id="GO:0004819">
    <property type="term" value="F:glutamine-tRNA ligase activity"/>
    <property type="evidence" value="ECO:0007669"/>
    <property type="project" value="UniProtKB-UniRule"/>
</dbReference>
<dbReference type="InterPro" id="IPR001412">
    <property type="entry name" value="aa-tRNA-synth_I_CS"/>
</dbReference>
<evidence type="ECO:0000256" key="2">
    <source>
        <dbReference type="ARBA" id="ARBA00012836"/>
    </source>
</evidence>
<dbReference type="PROSITE" id="PS00178">
    <property type="entry name" value="AA_TRNA_LIGASE_I"/>
    <property type="match status" value="1"/>
</dbReference>
<dbReference type="FunFam" id="3.40.50.620:FF:000037">
    <property type="entry name" value="Glutamine--tRNA ligase cytoplasmic"/>
    <property type="match status" value="1"/>
</dbReference>
<dbReference type="SUPFAM" id="SSF52374">
    <property type="entry name" value="Nucleotidylyl transferase"/>
    <property type="match status" value="1"/>
</dbReference>